<dbReference type="NCBIfam" id="NF004677">
    <property type="entry name" value="PRK06019.1-3"/>
    <property type="match status" value="1"/>
</dbReference>
<dbReference type="InterPro" id="IPR003135">
    <property type="entry name" value="ATP-grasp_carboxylate-amine"/>
</dbReference>
<dbReference type="SUPFAM" id="SSF56059">
    <property type="entry name" value="Glutathione synthetase ATP-binding domain-like"/>
    <property type="match status" value="1"/>
</dbReference>
<comment type="pathway">
    <text evidence="5 6">Purine metabolism; IMP biosynthesis via de novo pathway; 5-amino-1-(5-phospho-D-ribosyl)imidazole-4-carboxylate from 5-amino-1-(5-phospho-D-ribosyl)imidazole (N5-CAIR route): step 1/2.</text>
</comment>
<dbReference type="EMBL" id="BMZN01000002">
    <property type="protein sequence ID" value="GHC44328.1"/>
    <property type="molecule type" value="Genomic_DNA"/>
</dbReference>
<dbReference type="HAMAP" id="MF_01928">
    <property type="entry name" value="PurK"/>
    <property type="match status" value="1"/>
</dbReference>
<comment type="similarity">
    <text evidence="5 6">Belongs to the PurK/PurT family.</text>
</comment>
<feature type="binding site" evidence="5">
    <location>
        <begin position="157"/>
        <end position="163"/>
    </location>
    <ligand>
        <name>ATP</name>
        <dbReference type="ChEBI" id="CHEBI:30616"/>
    </ligand>
</feature>
<dbReference type="SUPFAM" id="SSF51246">
    <property type="entry name" value="Rudiment single hybrid motif"/>
    <property type="match status" value="1"/>
</dbReference>
<dbReference type="SUPFAM" id="SSF52440">
    <property type="entry name" value="PreATP-grasp domain"/>
    <property type="match status" value="1"/>
</dbReference>
<name>A0A8H9M866_9BURK</name>
<evidence type="ECO:0000313" key="8">
    <source>
        <dbReference type="EMBL" id="GHC44328.1"/>
    </source>
</evidence>
<evidence type="ECO:0000313" key="9">
    <source>
        <dbReference type="Proteomes" id="UP000608923"/>
    </source>
</evidence>
<keyword evidence="9" id="KW-1185">Reference proteome</keyword>
<dbReference type="NCBIfam" id="TIGR01161">
    <property type="entry name" value="purK"/>
    <property type="match status" value="1"/>
</dbReference>
<dbReference type="Gene3D" id="3.30.1490.20">
    <property type="entry name" value="ATP-grasp fold, A domain"/>
    <property type="match status" value="1"/>
</dbReference>
<evidence type="ECO:0000256" key="5">
    <source>
        <dbReference type="HAMAP-Rule" id="MF_01928"/>
    </source>
</evidence>
<comment type="function">
    <text evidence="6">Catalyzes the ATP-dependent conversion of 5-aminoimidazole ribonucleotide (AIR) and HCO(3)- to N5-carboxyaminoimidazole ribonucleotide (N5-CAIR).</text>
</comment>
<feature type="binding site" evidence="5">
    <location>
        <position position="152"/>
    </location>
    <ligand>
        <name>ATP</name>
        <dbReference type="ChEBI" id="CHEBI:30616"/>
    </ligand>
</feature>
<protein>
    <recommendedName>
        <fullName evidence="5 6">N5-carboxyaminoimidazole ribonucleotide synthase</fullName>
        <shortName evidence="5 6">N5-CAIR synthase</shortName>
        <ecNumber evidence="5 6">6.3.4.18</ecNumber>
    </recommendedName>
    <alternativeName>
        <fullName evidence="5 6">5-(carboxyamino)imidazole ribonucleotide synthetase</fullName>
    </alternativeName>
</protein>
<accession>A0A8H9M866</accession>
<dbReference type="EC" id="6.3.4.18" evidence="5 6"/>
<dbReference type="GO" id="GO:0004638">
    <property type="term" value="F:phosphoribosylaminoimidazole carboxylase activity"/>
    <property type="evidence" value="ECO:0007669"/>
    <property type="project" value="InterPro"/>
</dbReference>
<comment type="subunit">
    <text evidence="5 6">Homodimer.</text>
</comment>
<dbReference type="Pfam" id="PF17769">
    <property type="entry name" value="PurK_C"/>
    <property type="match status" value="1"/>
</dbReference>
<proteinExistence type="inferred from homology"/>
<organism evidence="8 9">
    <name type="scientific">Alcaligenes pakistanensis</name>
    <dbReference type="NCBI Taxonomy" id="1482717"/>
    <lineage>
        <taxon>Bacteria</taxon>
        <taxon>Pseudomonadati</taxon>
        <taxon>Pseudomonadota</taxon>
        <taxon>Betaproteobacteria</taxon>
        <taxon>Burkholderiales</taxon>
        <taxon>Alcaligenaceae</taxon>
        <taxon>Alcaligenes</taxon>
    </lineage>
</organism>
<feature type="binding site" evidence="5">
    <location>
        <position position="113"/>
    </location>
    <ligand>
        <name>ATP</name>
        <dbReference type="ChEBI" id="CHEBI:30616"/>
    </ligand>
</feature>
<dbReference type="Gene3D" id="3.30.470.20">
    <property type="entry name" value="ATP-grasp fold, B domain"/>
    <property type="match status" value="1"/>
</dbReference>
<dbReference type="GO" id="GO:0005524">
    <property type="term" value="F:ATP binding"/>
    <property type="evidence" value="ECO:0007669"/>
    <property type="project" value="UniProtKB-UniRule"/>
</dbReference>
<reference evidence="9" key="1">
    <citation type="journal article" date="2019" name="Int. J. Syst. Evol. Microbiol.">
        <title>The Global Catalogue of Microorganisms (GCM) 10K type strain sequencing project: providing services to taxonomists for standard genome sequencing and annotation.</title>
        <authorList>
            <consortium name="The Broad Institute Genomics Platform"/>
            <consortium name="The Broad Institute Genome Sequencing Center for Infectious Disease"/>
            <person name="Wu L."/>
            <person name="Ma J."/>
        </authorList>
    </citation>
    <scope>NUCLEOTIDE SEQUENCE [LARGE SCALE GENOMIC DNA]</scope>
    <source>
        <strain evidence="9">KCTC 42083</strain>
    </source>
</reference>
<feature type="domain" description="ATP-grasp" evidence="7">
    <location>
        <begin position="117"/>
        <end position="303"/>
    </location>
</feature>
<dbReference type="InterPro" id="IPR011054">
    <property type="entry name" value="Rudment_hybrid_motif"/>
</dbReference>
<comment type="caution">
    <text evidence="5">Lacks conserved residue(s) required for the propagation of feature annotation.</text>
</comment>
<evidence type="ECO:0000256" key="1">
    <source>
        <dbReference type="ARBA" id="ARBA00022598"/>
    </source>
</evidence>
<feature type="binding site" evidence="5">
    <location>
        <begin position="273"/>
        <end position="274"/>
    </location>
    <ligand>
        <name>ATP</name>
        <dbReference type="ChEBI" id="CHEBI:30616"/>
    </ligand>
</feature>
<feature type="binding site" evidence="5">
    <location>
        <position position="218"/>
    </location>
    <ligand>
        <name>ATP</name>
        <dbReference type="ChEBI" id="CHEBI:30616"/>
    </ligand>
</feature>
<comment type="catalytic activity">
    <reaction evidence="5 6">
        <text>5-amino-1-(5-phospho-beta-D-ribosyl)imidazole + hydrogencarbonate + ATP = 5-carboxyamino-1-(5-phospho-D-ribosyl)imidazole + ADP + phosphate + 2 H(+)</text>
        <dbReference type="Rhea" id="RHEA:19317"/>
        <dbReference type="ChEBI" id="CHEBI:15378"/>
        <dbReference type="ChEBI" id="CHEBI:17544"/>
        <dbReference type="ChEBI" id="CHEBI:30616"/>
        <dbReference type="ChEBI" id="CHEBI:43474"/>
        <dbReference type="ChEBI" id="CHEBI:58730"/>
        <dbReference type="ChEBI" id="CHEBI:137981"/>
        <dbReference type="ChEBI" id="CHEBI:456216"/>
        <dbReference type="EC" id="6.3.4.18"/>
    </reaction>
</comment>
<dbReference type="UniPathway" id="UPA00074">
    <property type="reaction ID" value="UER00942"/>
</dbReference>
<evidence type="ECO:0000256" key="3">
    <source>
        <dbReference type="ARBA" id="ARBA00022755"/>
    </source>
</evidence>
<keyword evidence="4 5" id="KW-0067">ATP-binding</keyword>
<dbReference type="InterPro" id="IPR016185">
    <property type="entry name" value="PreATP-grasp_dom_sf"/>
</dbReference>
<dbReference type="GO" id="GO:0006189">
    <property type="term" value="P:'de novo' IMP biosynthetic process"/>
    <property type="evidence" value="ECO:0007669"/>
    <property type="project" value="UniProtKB-UniRule"/>
</dbReference>
<dbReference type="Pfam" id="PF02222">
    <property type="entry name" value="ATP-grasp"/>
    <property type="match status" value="1"/>
</dbReference>
<dbReference type="NCBIfam" id="NF004675">
    <property type="entry name" value="PRK06019.1-1"/>
    <property type="match status" value="1"/>
</dbReference>
<dbReference type="InterPro" id="IPR011761">
    <property type="entry name" value="ATP-grasp"/>
</dbReference>
<dbReference type="FunFam" id="3.30.1490.20:FF:000015">
    <property type="entry name" value="N5-carboxyaminoimidazole ribonucleotide synthase"/>
    <property type="match status" value="1"/>
</dbReference>
<keyword evidence="3 5" id="KW-0658">Purine biosynthesis</keyword>
<dbReference type="Pfam" id="PF22660">
    <property type="entry name" value="RS_preATP-grasp-like"/>
    <property type="match status" value="1"/>
</dbReference>
<keyword evidence="1 5" id="KW-0436">Ligase</keyword>
<dbReference type="PANTHER" id="PTHR11609:SF5">
    <property type="entry name" value="PHOSPHORIBOSYLAMINOIMIDAZOLE CARBOXYLASE"/>
    <property type="match status" value="1"/>
</dbReference>
<comment type="function">
    <text evidence="5">Catalyzes the ATP-dependent conversion of 5-aminoimidazole ribonucleotide (AIR) and HCO(3)(-) to N5-carboxyaminoimidazole ribonucleotide (N5-CAIR).</text>
</comment>
<dbReference type="InterPro" id="IPR005875">
    <property type="entry name" value="PurK"/>
</dbReference>
<keyword evidence="2 5" id="KW-0547">Nucleotide-binding</keyword>
<dbReference type="NCBIfam" id="NF004679">
    <property type="entry name" value="PRK06019.1-5"/>
    <property type="match status" value="1"/>
</dbReference>
<sequence length="394" mass="42317">MMTPMTDAALLIPGSWLGMIGGGQLGRMFCHSAQSLGYKVAVLDPDTQSPAGAVADLHICAAYDDAQALVRLGELCQAVSTEFENVPAQSLLTLAQYTRVTPSGDAVGIVQDRIREKAFISQAGVPVAPYAAIESLDDLQAADSALFPGILKTARFGYDGKGQARVADRDQALAAFKEFGSQACVLEALQPLKSEISVVLARGLDDQVKTFPCARNEHRDGILAVSTVSAQFQDDAMSEQARQAAAAIARTLDYVGVLCVEFFILEDGRWLANEVAPRPHNSGHYTMNACVTSQFEQQARVMAALPLGDTQALCPSMMLNILGDIWFDAQGQMREPDWAALLAVPGVSLHLYGKTEARAGRKMGHVNIVGESDQQVRERTARAATALHIAFDHD</sequence>
<dbReference type="InterPro" id="IPR013815">
    <property type="entry name" value="ATP_grasp_subdomain_1"/>
</dbReference>
<evidence type="ECO:0000256" key="4">
    <source>
        <dbReference type="ARBA" id="ARBA00022840"/>
    </source>
</evidence>
<comment type="caution">
    <text evidence="8">The sequence shown here is derived from an EMBL/GenBank/DDBJ whole genome shotgun (WGS) entry which is preliminary data.</text>
</comment>
<evidence type="ECO:0000256" key="2">
    <source>
        <dbReference type="ARBA" id="ARBA00022741"/>
    </source>
</evidence>
<dbReference type="GO" id="GO:0046872">
    <property type="term" value="F:metal ion binding"/>
    <property type="evidence" value="ECO:0007669"/>
    <property type="project" value="InterPro"/>
</dbReference>
<dbReference type="InterPro" id="IPR054350">
    <property type="entry name" value="PurT/PurK_preATP-grasp"/>
</dbReference>
<dbReference type="GO" id="GO:0034028">
    <property type="term" value="F:5-(carboxyamino)imidazole ribonucleotide synthase activity"/>
    <property type="evidence" value="ECO:0007669"/>
    <property type="project" value="UniProtKB-UniRule"/>
</dbReference>
<dbReference type="InterPro" id="IPR040686">
    <property type="entry name" value="PurK_C"/>
</dbReference>
<dbReference type="Gene3D" id="3.40.50.20">
    <property type="match status" value="1"/>
</dbReference>
<dbReference type="NCBIfam" id="NF004676">
    <property type="entry name" value="PRK06019.1-2"/>
    <property type="match status" value="1"/>
</dbReference>
<evidence type="ECO:0000259" key="7">
    <source>
        <dbReference type="PROSITE" id="PS50975"/>
    </source>
</evidence>
<dbReference type="Proteomes" id="UP000608923">
    <property type="component" value="Unassembled WGS sequence"/>
</dbReference>
<feature type="binding site" evidence="5">
    <location>
        <position position="195"/>
    </location>
    <ligand>
        <name>ATP</name>
        <dbReference type="ChEBI" id="CHEBI:30616"/>
    </ligand>
</feature>
<evidence type="ECO:0000256" key="6">
    <source>
        <dbReference type="RuleBase" id="RU361200"/>
    </source>
</evidence>
<dbReference type="GO" id="GO:0005829">
    <property type="term" value="C:cytosol"/>
    <property type="evidence" value="ECO:0007669"/>
    <property type="project" value="TreeGrafter"/>
</dbReference>
<gene>
    <name evidence="5 6 8" type="primary">purK</name>
    <name evidence="8" type="ORF">GCM10010096_14420</name>
</gene>
<dbReference type="PANTHER" id="PTHR11609">
    <property type="entry name" value="PURINE BIOSYNTHESIS PROTEIN 6/7, PUR6/7"/>
    <property type="match status" value="1"/>
</dbReference>
<dbReference type="PROSITE" id="PS50975">
    <property type="entry name" value="ATP_GRASP"/>
    <property type="match status" value="1"/>
</dbReference>
<dbReference type="AlphaFoldDB" id="A0A8H9M866"/>